<name>A0ABQ9X8P9_9EUKA</name>
<organism evidence="3 4">
    <name type="scientific">Blattamonas nauphoetae</name>
    <dbReference type="NCBI Taxonomy" id="2049346"/>
    <lineage>
        <taxon>Eukaryota</taxon>
        <taxon>Metamonada</taxon>
        <taxon>Preaxostyla</taxon>
        <taxon>Oxymonadida</taxon>
        <taxon>Blattamonas</taxon>
    </lineage>
</organism>
<feature type="compositionally biased region" description="Low complexity" evidence="1">
    <location>
        <begin position="470"/>
        <end position="480"/>
    </location>
</feature>
<feature type="region of interest" description="Disordered" evidence="1">
    <location>
        <begin position="585"/>
        <end position="605"/>
    </location>
</feature>
<feature type="region of interest" description="Disordered" evidence="1">
    <location>
        <begin position="541"/>
        <end position="562"/>
    </location>
</feature>
<evidence type="ECO:0000313" key="3">
    <source>
        <dbReference type="EMBL" id="KAK2948064.1"/>
    </source>
</evidence>
<keyword evidence="2" id="KW-1133">Transmembrane helix</keyword>
<feature type="region of interest" description="Disordered" evidence="1">
    <location>
        <begin position="407"/>
        <end position="480"/>
    </location>
</feature>
<feature type="transmembrane region" description="Helical" evidence="2">
    <location>
        <begin position="693"/>
        <end position="715"/>
    </location>
</feature>
<evidence type="ECO:0000313" key="4">
    <source>
        <dbReference type="Proteomes" id="UP001281761"/>
    </source>
</evidence>
<protein>
    <submittedName>
        <fullName evidence="3">Uncharacterized protein</fullName>
    </submittedName>
</protein>
<feature type="compositionally biased region" description="Acidic residues" evidence="1">
    <location>
        <begin position="435"/>
        <end position="447"/>
    </location>
</feature>
<accession>A0ABQ9X8P9</accession>
<feature type="compositionally biased region" description="Polar residues" evidence="1">
    <location>
        <begin position="451"/>
        <end position="463"/>
    </location>
</feature>
<dbReference type="EMBL" id="JARBJD010000185">
    <property type="protein sequence ID" value="KAK2948064.1"/>
    <property type="molecule type" value="Genomic_DNA"/>
</dbReference>
<feature type="region of interest" description="Disordered" evidence="1">
    <location>
        <begin position="335"/>
        <end position="364"/>
    </location>
</feature>
<feature type="compositionally biased region" description="Polar residues" evidence="1">
    <location>
        <begin position="351"/>
        <end position="364"/>
    </location>
</feature>
<proteinExistence type="predicted"/>
<feature type="compositionally biased region" description="Basic and acidic residues" evidence="1">
    <location>
        <begin position="541"/>
        <end position="553"/>
    </location>
</feature>
<keyword evidence="2" id="KW-0812">Transmembrane</keyword>
<reference evidence="3 4" key="1">
    <citation type="journal article" date="2022" name="bioRxiv">
        <title>Genomics of Preaxostyla Flagellates Illuminates Evolutionary Transitions and the Path Towards Mitochondrial Loss.</title>
        <authorList>
            <person name="Novak L.V.F."/>
            <person name="Treitli S.C."/>
            <person name="Pyrih J."/>
            <person name="Halakuc P."/>
            <person name="Pipaliya S.V."/>
            <person name="Vacek V."/>
            <person name="Brzon O."/>
            <person name="Soukal P."/>
            <person name="Eme L."/>
            <person name="Dacks J.B."/>
            <person name="Karnkowska A."/>
            <person name="Elias M."/>
            <person name="Hampl V."/>
        </authorList>
    </citation>
    <scope>NUCLEOTIDE SEQUENCE [LARGE SCALE GENOMIC DNA]</scope>
    <source>
        <strain evidence="3">NAU3</strain>
        <tissue evidence="3">Gut</tissue>
    </source>
</reference>
<dbReference type="Proteomes" id="UP001281761">
    <property type="component" value="Unassembled WGS sequence"/>
</dbReference>
<evidence type="ECO:0000256" key="1">
    <source>
        <dbReference type="SAM" id="MobiDB-lite"/>
    </source>
</evidence>
<feature type="compositionally biased region" description="Low complexity" evidence="1">
    <location>
        <begin position="407"/>
        <end position="424"/>
    </location>
</feature>
<sequence length="1222" mass="131656">MFISPPDEIPPFAQAIVGIKTNLNTIQNGDYISLYLSSMAESSFIPPQKMNLFSRRAVSRSLDSLLNSTLQNDVSDLSRTIKIAAEDCERLSLQHSKTPIEQHSIFLGFTEQNSEPSTPSSPSSPGDQIKNEVMFSIPHYLRGDTIVDEDAAKTDLSETRFADLSIFPQLDELITSITNSTWTSFPVTLILTDSTPESILKQKSKPKASPATRAEFNDQCEGMYISHQPLLLSEPVIFDTTFCKLINSPTFAFPVQLNGNKVSDLTLQCFSPFLKAPLLFSIKQSDFVASPSGSTISIIPATKPIHKIPVTTQISVAPCICDSPNLAVEMKTLAPPSPDMARHATPIPPTSDATADSLSPMNQPLSPATTPIISPHASHTPPTRPLFTPKIPRHLGLFTVAELSSISPCSSATSPSSEETAEITNPIATPVLTKEEEEEEKEEESPPMDDTTPTHSLPSSPHITSKGPESPSTASRASFSSLTADSPELISIADLADLVGLSTFPSSVVVEEKKKKKKSMFGWLTGFGRKEPKNLNTAEIETEKEQTDERVGMEEAAEPETGELEAKQEAEEHFEELALETLSPAVLPPISEEEQDEPVSESSHPARRRSKPLIFQILTVLIAFLRWLFNTTVVVGNKIITSIADFITSHIPRTSKSSPSSPKKSLKKSLKSRLKPVIATLASPFEAWSVLEIVLLAVIGTFVLVCFVFVCVSLFGGTMPTFAATTNLQSAVYVSRSKNKPTLEISPKRTQNEYLRIAVTGTNVNGIPDRKEKDDGWSDLPFDTDTLSNPIVKHGNSLTFYPTDHSSDSALKDDASKTTIFKIDTEGVHAAQATFDTLDVNSLTIQDDFSVDTHKLTVGSLLLDGTTNTIETGSDLSIVGTKNVKTGAKNAAQKVVFSNVDLDLNGNSIVNGRVEDLSLVRIGEIEAASITTNTVNSETVTVNTISTQSVESETVETRKIVIHGTEEQEKPKFKVHGTTTPSSIELDEAGHLKINGDGVVIDSNLTVKNTLSVEASSSNVASPLLSIGPSAPTTATVSIVSTEPQSTSSSSSSSASPVSLFISGGIVSENGRRQTAFVKVNPQQTFNTLSINTDELAEETTILVTIKSYRGFGTALFKIAPEAPNSAPTQKKAERKGILSSKEKKPVVVSTGFKCIALHNTGIVQSIGVDATSQQALVTLLNPTSPAVTFSEADVIVEVYLQNLVDSSYRLKVAESNTVKAS</sequence>
<comment type="caution">
    <text evidence="3">The sequence shown here is derived from an EMBL/GenBank/DDBJ whole genome shotgun (WGS) entry which is preliminary data.</text>
</comment>
<feature type="transmembrane region" description="Helical" evidence="2">
    <location>
        <begin position="613"/>
        <end position="629"/>
    </location>
</feature>
<evidence type="ECO:0000256" key="2">
    <source>
        <dbReference type="SAM" id="Phobius"/>
    </source>
</evidence>
<gene>
    <name evidence="3" type="ORF">BLNAU_17011</name>
</gene>
<keyword evidence="2" id="KW-0472">Membrane</keyword>
<keyword evidence="4" id="KW-1185">Reference proteome</keyword>